<dbReference type="EMBL" id="JABVXQ010000002">
    <property type="protein sequence ID" value="KAF6127912.1"/>
    <property type="molecule type" value="Genomic_DNA"/>
</dbReference>
<dbReference type="PANTHER" id="PTHR24103">
    <property type="entry name" value="E3 UBIQUITIN-PROTEIN LIGASE TRIM"/>
    <property type="match status" value="1"/>
</dbReference>
<organism evidence="1 2">
    <name type="scientific">Phyllostomus discolor</name>
    <name type="common">pale spear-nosed bat</name>
    <dbReference type="NCBI Taxonomy" id="89673"/>
    <lineage>
        <taxon>Eukaryota</taxon>
        <taxon>Metazoa</taxon>
        <taxon>Chordata</taxon>
        <taxon>Craniata</taxon>
        <taxon>Vertebrata</taxon>
        <taxon>Euteleostomi</taxon>
        <taxon>Mammalia</taxon>
        <taxon>Eutheria</taxon>
        <taxon>Laurasiatheria</taxon>
        <taxon>Chiroptera</taxon>
        <taxon>Yangochiroptera</taxon>
        <taxon>Phyllostomidae</taxon>
        <taxon>Phyllostominae</taxon>
        <taxon>Phyllostomus</taxon>
    </lineage>
</organism>
<evidence type="ECO:0000313" key="2">
    <source>
        <dbReference type="Proteomes" id="UP000664940"/>
    </source>
</evidence>
<sequence length="112" mass="13157">MAKMEKVTHLQDSEMKNAAEWKDKMNNQQLRVSAQFAKLHHLLDEEEQLFLQRLSEEEKETKKKHAENTLRLNRMIASLKKLMLEVEKKSQSSTLELLQVRQAGERLVNNAN</sequence>
<evidence type="ECO:0000313" key="1">
    <source>
        <dbReference type="EMBL" id="KAF6127912.1"/>
    </source>
</evidence>
<reference evidence="1 2" key="1">
    <citation type="journal article" date="2020" name="Nature">
        <title>Six reference-quality genomes reveal evolution of bat adaptations.</title>
        <authorList>
            <person name="Jebb D."/>
            <person name="Huang Z."/>
            <person name="Pippel M."/>
            <person name="Hughes G.M."/>
            <person name="Lavrichenko K."/>
            <person name="Devanna P."/>
            <person name="Winkler S."/>
            <person name="Jermiin L.S."/>
            <person name="Skirmuntt E.C."/>
            <person name="Katzourakis A."/>
            <person name="Burkitt-Gray L."/>
            <person name="Ray D.A."/>
            <person name="Sullivan K.A.M."/>
            <person name="Roscito J.G."/>
            <person name="Kirilenko B.M."/>
            <person name="Davalos L.M."/>
            <person name="Corthals A.P."/>
            <person name="Power M.L."/>
            <person name="Jones G."/>
            <person name="Ransome R.D."/>
            <person name="Dechmann D.K.N."/>
            <person name="Locatelli A.G."/>
            <person name="Puechmaille S.J."/>
            <person name="Fedrigo O."/>
            <person name="Jarvis E.D."/>
            <person name="Hiller M."/>
            <person name="Vernes S.C."/>
            <person name="Myers E.W."/>
            <person name="Teeling E.C."/>
        </authorList>
    </citation>
    <scope>NUCLEOTIDE SEQUENCE [LARGE SCALE GENOMIC DNA]</scope>
    <source>
        <strain evidence="1">Bat1K_MPI-CBG_1</strain>
    </source>
</reference>
<accession>A0A834EVI0</accession>
<dbReference type="InterPro" id="IPR050143">
    <property type="entry name" value="TRIM/RBCC"/>
</dbReference>
<protein>
    <submittedName>
        <fullName evidence="1">Tripartite motif containing 4</fullName>
    </submittedName>
</protein>
<gene>
    <name evidence="1" type="ORF">HJG60_019529</name>
</gene>
<dbReference type="Proteomes" id="UP000664940">
    <property type="component" value="Unassembled WGS sequence"/>
</dbReference>
<name>A0A834EVI0_9CHIR</name>
<dbReference type="AlphaFoldDB" id="A0A834EVI0"/>
<proteinExistence type="predicted"/>
<comment type="caution">
    <text evidence="1">The sequence shown here is derived from an EMBL/GenBank/DDBJ whole genome shotgun (WGS) entry which is preliminary data.</text>
</comment>